<dbReference type="RefSeq" id="WP_092897588.1">
    <property type="nucleotide sequence ID" value="NZ_FOKK01000008.1"/>
</dbReference>
<gene>
    <name evidence="1" type="ORF">SAMN04489723_10819</name>
</gene>
<dbReference type="EMBL" id="FOKK01000008">
    <property type="protein sequence ID" value="SFB35745.1"/>
    <property type="molecule type" value="Genomic_DNA"/>
</dbReference>
<dbReference type="OrthoDB" id="798544at2"/>
<evidence type="ECO:0000313" key="2">
    <source>
        <dbReference type="Proteomes" id="UP000198790"/>
    </source>
</evidence>
<name>A0A1I1ACL2_9BACT</name>
<dbReference type="AlphaFoldDB" id="A0A1I1ACL2"/>
<dbReference type="STRING" id="237018.SAMN04489723_10819"/>
<dbReference type="Proteomes" id="UP000198790">
    <property type="component" value="Unassembled WGS sequence"/>
</dbReference>
<proteinExistence type="predicted"/>
<evidence type="ECO:0000313" key="1">
    <source>
        <dbReference type="EMBL" id="SFB35745.1"/>
    </source>
</evidence>
<protein>
    <submittedName>
        <fullName evidence="1">Uncharacterized protein</fullName>
    </submittedName>
</protein>
<reference evidence="1 2" key="1">
    <citation type="submission" date="2016-10" db="EMBL/GenBank/DDBJ databases">
        <authorList>
            <person name="de Groot N.N."/>
        </authorList>
    </citation>
    <scope>NUCLEOTIDE SEQUENCE [LARGE SCALE GENOMIC DNA]</scope>
    <source>
        <strain evidence="1 2">DSM 23399</strain>
    </source>
</reference>
<accession>A0A1I1ACL2</accession>
<keyword evidence="2" id="KW-1185">Reference proteome</keyword>
<organism evidence="1 2">
    <name type="scientific">Algoriphagus aquimarinus</name>
    <dbReference type="NCBI Taxonomy" id="237018"/>
    <lineage>
        <taxon>Bacteria</taxon>
        <taxon>Pseudomonadati</taxon>
        <taxon>Bacteroidota</taxon>
        <taxon>Cytophagia</taxon>
        <taxon>Cytophagales</taxon>
        <taxon>Cyclobacteriaceae</taxon>
        <taxon>Algoriphagus</taxon>
    </lineage>
</organism>
<sequence>MAISSLETIYDTLLAVPGMHDTVKIDLKIPRKTVLLLTEVITRGMEQKSESGKNPIHISKESEEELNTIISDSLEKAGLTTLNSKLKALTNQG</sequence>